<evidence type="ECO:0000256" key="2">
    <source>
        <dbReference type="ARBA" id="ARBA00023224"/>
    </source>
</evidence>
<dbReference type="PANTHER" id="PTHR32089:SF112">
    <property type="entry name" value="LYSOZYME-LIKE PROTEIN-RELATED"/>
    <property type="match status" value="1"/>
</dbReference>
<proteinExistence type="inferred from homology"/>
<dbReference type="PRINTS" id="PR00260">
    <property type="entry name" value="CHEMTRNSDUCR"/>
</dbReference>
<keyword evidence="5" id="KW-0472">Membrane</keyword>
<dbReference type="AlphaFoldDB" id="A0A2S9V872"/>
<dbReference type="InterPro" id="IPR004090">
    <property type="entry name" value="Chemotax_Me-accpt_rcpt"/>
</dbReference>
<comment type="subcellular location">
    <subcellularLocation>
        <location evidence="1">Membrane</location>
    </subcellularLocation>
</comment>
<organism evidence="8 9">
    <name type="scientific">Alteromonas alba</name>
    <dbReference type="NCBI Taxonomy" id="2079529"/>
    <lineage>
        <taxon>Bacteria</taxon>
        <taxon>Pseudomonadati</taxon>
        <taxon>Pseudomonadota</taxon>
        <taxon>Gammaproteobacteria</taxon>
        <taxon>Alteromonadales</taxon>
        <taxon>Alteromonadaceae</taxon>
        <taxon>Alteromonas/Salinimonas group</taxon>
        <taxon>Alteromonas</taxon>
    </lineage>
</organism>
<keyword evidence="5" id="KW-1133">Transmembrane helix</keyword>
<keyword evidence="2 4" id="KW-0807">Transducer</keyword>
<evidence type="ECO:0000313" key="9">
    <source>
        <dbReference type="Proteomes" id="UP000238949"/>
    </source>
</evidence>
<dbReference type="GO" id="GO:0006935">
    <property type="term" value="P:chemotaxis"/>
    <property type="evidence" value="ECO:0007669"/>
    <property type="project" value="InterPro"/>
</dbReference>
<evidence type="ECO:0000259" key="6">
    <source>
        <dbReference type="PROSITE" id="PS50111"/>
    </source>
</evidence>
<sequence length="536" mass="58385">MLKSIGRKVMVGYLVLIIAMVLTGIIFQLSLNQISKQNRHFTTHTLPAFTLLQQTQDELAQLHNLSFALYGYTIDSDSYAERSEQLKSQLHDKLSQLGGRHLFNTEALETSLYELFTAMDRLETILNAADTDWDAARHALTLIENAKHTNREVLSLISQQSAQQVFQATEEVSVTMGLMRWINYASVMLVVVVALLSYRYLYQKLVTPLLSITAALTSLSHDKNLEVVLPNVGNDELGQVVNALKNLIKALTEDYTALNVMTSQLRSASITFIESAASSDKQAHHLSDLAVQLDNAIAEVGVQIASASEDSKSVSESAASTAALVSQGKQEVAVSATQIATLQREINESARQLSSLQNAGNQVGSVVKVIAEIAEQTNLLALNAAIEAARAGQHGRGFAVVAEEVRTLASRTQQSTHQINTILAQIVDSITTTVQGMEANLTLTTEAFKQANHTENALKQSQQSVLSLSDDNQQLAASTGQVVVATQTIQSQVKGISQQSNELLQQSELTRAKASELDELMTTLTQIATRYRFSST</sequence>
<dbReference type="Pfam" id="PF00015">
    <property type="entry name" value="MCPsignal"/>
    <property type="match status" value="1"/>
</dbReference>
<evidence type="ECO:0000256" key="3">
    <source>
        <dbReference type="ARBA" id="ARBA00029447"/>
    </source>
</evidence>
<evidence type="ECO:0000259" key="7">
    <source>
        <dbReference type="PROSITE" id="PS50885"/>
    </source>
</evidence>
<dbReference type="PROSITE" id="PS50885">
    <property type="entry name" value="HAMP"/>
    <property type="match status" value="1"/>
</dbReference>
<dbReference type="Gene3D" id="6.10.340.10">
    <property type="match status" value="1"/>
</dbReference>
<feature type="transmembrane region" description="Helical" evidence="5">
    <location>
        <begin position="181"/>
        <end position="201"/>
    </location>
</feature>
<protein>
    <recommendedName>
        <fullName evidence="10">Methyl-accepting chemotaxis protein</fullName>
    </recommendedName>
</protein>
<dbReference type="Proteomes" id="UP000238949">
    <property type="component" value="Unassembled WGS sequence"/>
</dbReference>
<evidence type="ECO:0000256" key="1">
    <source>
        <dbReference type="ARBA" id="ARBA00004370"/>
    </source>
</evidence>
<dbReference type="GO" id="GO:0004888">
    <property type="term" value="F:transmembrane signaling receptor activity"/>
    <property type="evidence" value="ECO:0007669"/>
    <property type="project" value="InterPro"/>
</dbReference>
<dbReference type="EMBL" id="PVNP01000180">
    <property type="protein sequence ID" value="PRO72623.1"/>
    <property type="molecule type" value="Genomic_DNA"/>
</dbReference>
<accession>A0A2S9V872</accession>
<comment type="caution">
    <text evidence="8">The sequence shown here is derived from an EMBL/GenBank/DDBJ whole genome shotgun (WGS) entry which is preliminary data.</text>
</comment>
<reference evidence="9" key="1">
    <citation type="journal article" date="2020" name="Int. J. Syst. Evol. Microbiol.">
        <title>Alteromonas alba sp. nov., a marine bacterium isolated from the seawater of the West Pacific Ocean.</title>
        <authorList>
            <person name="Sun C."/>
            <person name="Wu Y.-H."/>
            <person name="Xamxidin M."/>
            <person name="Cheng H."/>
            <person name="Xu X.-W."/>
        </authorList>
    </citation>
    <scope>NUCLEOTIDE SEQUENCE [LARGE SCALE GENOMIC DNA]</scope>
    <source>
        <strain evidence="9">190</strain>
    </source>
</reference>
<evidence type="ECO:0000313" key="8">
    <source>
        <dbReference type="EMBL" id="PRO72623.1"/>
    </source>
</evidence>
<dbReference type="PROSITE" id="PS50111">
    <property type="entry name" value="CHEMOTAXIS_TRANSDUC_2"/>
    <property type="match status" value="1"/>
</dbReference>
<feature type="domain" description="HAMP" evidence="7">
    <location>
        <begin position="203"/>
        <end position="256"/>
    </location>
</feature>
<gene>
    <name evidence="8" type="ORF">C6Y40_15720</name>
</gene>
<evidence type="ECO:0000256" key="4">
    <source>
        <dbReference type="PROSITE-ProRule" id="PRU00284"/>
    </source>
</evidence>
<dbReference type="InterPro" id="IPR003660">
    <property type="entry name" value="HAMP_dom"/>
</dbReference>
<keyword evidence="5" id="KW-0812">Transmembrane</keyword>
<dbReference type="GO" id="GO:0016020">
    <property type="term" value="C:membrane"/>
    <property type="evidence" value="ECO:0007669"/>
    <property type="project" value="UniProtKB-SubCell"/>
</dbReference>
<dbReference type="SUPFAM" id="SSF58104">
    <property type="entry name" value="Methyl-accepting chemotaxis protein (MCP) signaling domain"/>
    <property type="match status" value="1"/>
</dbReference>
<evidence type="ECO:0000256" key="5">
    <source>
        <dbReference type="SAM" id="Phobius"/>
    </source>
</evidence>
<dbReference type="PANTHER" id="PTHR32089">
    <property type="entry name" value="METHYL-ACCEPTING CHEMOTAXIS PROTEIN MCPB"/>
    <property type="match status" value="1"/>
</dbReference>
<keyword evidence="9" id="KW-1185">Reference proteome</keyword>
<feature type="domain" description="Methyl-accepting transducer" evidence="6">
    <location>
        <begin position="261"/>
        <end position="497"/>
    </location>
</feature>
<dbReference type="Pfam" id="PF00672">
    <property type="entry name" value="HAMP"/>
    <property type="match status" value="1"/>
</dbReference>
<dbReference type="SMART" id="SM00283">
    <property type="entry name" value="MA"/>
    <property type="match status" value="1"/>
</dbReference>
<dbReference type="GO" id="GO:0007165">
    <property type="term" value="P:signal transduction"/>
    <property type="evidence" value="ECO:0007669"/>
    <property type="project" value="UniProtKB-KW"/>
</dbReference>
<dbReference type="RefSeq" id="WP_105935381.1">
    <property type="nucleotide sequence ID" value="NZ_PVNP01000180.1"/>
</dbReference>
<comment type="similarity">
    <text evidence="3">Belongs to the methyl-accepting chemotaxis (MCP) protein family.</text>
</comment>
<dbReference type="InterPro" id="IPR004089">
    <property type="entry name" value="MCPsignal_dom"/>
</dbReference>
<evidence type="ECO:0008006" key="10">
    <source>
        <dbReference type="Google" id="ProtNLM"/>
    </source>
</evidence>
<dbReference type="Gene3D" id="1.10.287.950">
    <property type="entry name" value="Methyl-accepting chemotaxis protein"/>
    <property type="match status" value="1"/>
</dbReference>
<name>A0A2S9V872_9ALTE</name>
<feature type="transmembrane region" description="Helical" evidence="5">
    <location>
        <begin position="12"/>
        <end position="31"/>
    </location>
</feature>
<dbReference type="OrthoDB" id="9765653at2"/>